<evidence type="ECO:0000313" key="1">
    <source>
        <dbReference type="EMBL" id="EAK3904241.1"/>
    </source>
</evidence>
<gene>
    <name evidence="1" type="ORF">CW563_09185</name>
</gene>
<feature type="non-terminal residue" evidence="1">
    <location>
        <position position="1"/>
    </location>
</feature>
<comment type="caution">
    <text evidence="1">The sequence shown here is derived from an EMBL/GenBank/DDBJ whole genome shotgun (WGS) entry which is preliminary data.</text>
</comment>
<protein>
    <submittedName>
        <fullName evidence="1">Uncharacterized protein</fullName>
    </submittedName>
</protein>
<proteinExistence type="predicted"/>
<dbReference type="EMBL" id="AACFVE010000163">
    <property type="protein sequence ID" value="EAK3904241.1"/>
    <property type="molecule type" value="Genomic_DNA"/>
</dbReference>
<reference evidence="1" key="1">
    <citation type="submission" date="2018-06" db="EMBL/GenBank/DDBJ databases">
        <authorList>
            <consortium name="PulseNet: The National Subtyping Network for Foodborne Disease Surveillance"/>
            <person name="Tarr C.L."/>
            <person name="Trees E."/>
            <person name="Katz L.S."/>
            <person name="Carleton-Romer H.A."/>
            <person name="Stroika S."/>
            <person name="Kucerova Z."/>
            <person name="Roache K.F."/>
            <person name="Sabol A.L."/>
            <person name="Besser J."/>
            <person name="Gerner-Smidt P."/>
        </authorList>
    </citation>
    <scope>NUCLEOTIDE SEQUENCE</scope>
    <source>
        <strain evidence="1">PNUSAC003301</strain>
    </source>
</reference>
<dbReference type="AlphaFoldDB" id="A0A5T0UKN8"/>
<sequence length="63" mass="7520">PYKFAGRSTMVQKDEPYRLEIQIAYRPKEEKSAHLGSEIREDIERVKKADETAEISLRRRRDK</sequence>
<organism evidence="1">
    <name type="scientific">Campylobacter jejuni</name>
    <dbReference type="NCBI Taxonomy" id="197"/>
    <lineage>
        <taxon>Bacteria</taxon>
        <taxon>Pseudomonadati</taxon>
        <taxon>Campylobacterota</taxon>
        <taxon>Epsilonproteobacteria</taxon>
        <taxon>Campylobacterales</taxon>
        <taxon>Campylobacteraceae</taxon>
        <taxon>Campylobacter</taxon>
    </lineage>
</organism>
<accession>A0A5T0UKN8</accession>
<name>A0A5T0UKN8_CAMJU</name>